<evidence type="ECO:0000313" key="3">
    <source>
        <dbReference type="Proteomes" id="UP001165667"/>
    </source>
</evidence>
<feature type="chain" id="PRO_5041386459" evidence="1">
    <location>
        <begin position="26"/>
        <end position="192"/>
    </location>
</feature>
<dbReference type="SUPFAM" id="SSF69318">
    <property type="entry name" value="Integrin alpha N-terminal domain"/>
    <property type="match status" value="1"/>
</dbReference>
<keyword evidence="3" id="KW-1185">Reference proteome</keyword>
<accession>A0AA42CRY3</accession>
<dbReference type="InterPro" id="IPR028994">
    <property type="entry name" value="Integrin_alpha_N"/>
</dbReference>
<sequence>MTFTIKAAVLYTLIATIMGPTGALADDLSPSKVVAEITLDIDRDGKMDRAMLVRNGESASVDLYIYLGTGDGPIDVSRKPTILKKNIASGAAAAIDGDGDGSLILSYGCGGCSNDSETKLRIVYRSGKVLIGRYTLDWDTRSGIGRCDINFLTGKGFVTHGLVGSETRIKVRSSPIALSVWSEDLTQKACTF</sequence>
<feature type="signal peptide" evidence="1">
    <location>
        <begin position="1"/>
        <end position="25"/>
    </location>
</feature>
<dbReference type="EMBL" id="JAMOIM010000078">
    <property type="protein sequence ID" value="MCW6512962.1"/>
    <property type="molecule type" value="Genomic_DNA"/>
</dbReference>
<gene>
    <name evidence="2" type="ORF">M8523_34405</name>
</gene>
<reference evidence="2" key="1">
    <citation type="submission" date="2022-05" db="EMBL/GenBank/DDBJ databases">
        <authorList>
            <person name="Pankratov T."/>
        </authorList>
    </citation>
    <scope>NUCLEOTIDE SEQUENCE</scope>
    <source>
        <strain evidence="2">BP6-180914</strain>
    </source>
</reference>
<name>A0AA42CRY3_9HYPH</name>
<evidence type="ECO:0000256" key="1">
    <source>
        <dbReference type="SAM" id="SignalP"/>
    </source>
</evidence>
<proteinExistence type="predicted"/>
<evidence type="ECO:0000313" key="2">
    <source>
        <dbReference type="EMBL" id="MCW6512962.1"/>
    </source>
</evidence>
<keyword evidence="1" id="KW-0732">Signal</keyword>
<protein>
    <submittedName>
        <fullName evidence="2">VCBS repeat-containing protein</fullName>
    </submittedName>
</protein>
<organism evidence="2 3">
    <name type="scientific">Lichenifustis flavocetrariae</name>
    <dbReference type="NCBI Taxonomy" id="2949735"/>
    <lineage>
        <taxon>Bacteria</taxon>
        <taxon>Pseudomonadati</taxon>
        <taxon>Pseudomonadota</taxon>
        <taxon>Alphaproteobacteria</taxon>
        <taxon>Hyphomicrobiales</taxon>
        <taxon>Lichenihabitantaceae</taxon>
        <taxon>Lichenifustis</taxon>
    </lineage>
</organism>
<dbReference type="Proteomes" id="UP001165667">
    <property type="component" value="Unassembled WGS sequence"/>
</dbReference>
<comment type="caution">
    <text evidence="2">The sequence shown here is derived from an EMBL/GenBank/DDBJ whole genome shotgun (WGS) entry which is preliminary data.</text>
</comment>
<dbReference type="AlphaFoldDB" id="A0AA42CRY3"/>
<dbReference type="RefSeq" id="WP_282589339.1">
    <property type="nucleotide sequence ID" value="NZ_JAMOIM010000078.1"/>
</dbReference>